<reference evidence="8 9" key="1">
    <citation type="submission" date="2020-04" db="EMBL/GenBank/DDBJ databases">
        <authorList>
            <person name="Wallbank WR R."/>
            <person name="Pardo Diaz C."/>
            <person name="Kozak K."/>
            <person name="Martin S."/>
            <person name="Jiggins C."/>
            <person name="Moest M."/>
            <person name="Warren A I."/>
            <person name="Byers J.R.P. K."/>
            <person name="Montejo-Kovacevich G."/>
            <person name="Yen C E."/>
        </authorList>
    </citation>
    <scope>NUCLEOTIDE SEQUENCE [LARGE SCALE GENOMIC DNA]</scope>
</reference>
<gene>
    <name evidence="8" type="ORF">APLA_LOCUS7020</name>
</gene>
<feature type="domain" description="Pus10 N-terminal eukaryotes" evidence="6">
    <location>
        <begin position="121"/>
        <end position="285"/>
    </location>
</feature>
<dbReference type="FunFam" id="3.30.70.2510:FF:000001">
    <property type="entry name" value="tRNA pseudouridine synthase Pus10"/>
    <property type="match status" value="1"/>
</dbReference>
<dbReference type="GO" id="GO:0031119">
    <property type="term" value="P:tRNA pseudouridine synthesis"/>
    <property type="evidence" value="ECO:0007669"/>
    <property type="project" value="TreeGrafter"/>
</dbReference>
<feature type="domain" description="Pus10-like C-terminal" evidence="7">
    <location>
        <begin position="304"/>
        <end position="554"/>
    </location>
</feature>
<dbReference type="GO" id="GO:0003723">
    <property type="term" value="F:RNA binding"/>
    <property type="evidence" value="ECO:0007669"/>
    <property type="project" value="InterPro"/>
</dbReference>
<accession>A0A8S0ZYK4</accession>
<feature type="region of interest" description="Disordered" evidence="5">
    <location>
        <begin position="48"/>
        <end position="109"/>
    </location>
</feature>
<dbReference type="Pfam" id="PF21237">
    <property type="entry name" value="Pus10_N_euk"/>
    <property type="match status" value="1"/>
</dbReference>
<dbReference type="SUPFAM" id="SSF55120">
    <property type="entry name" value="Pseudouridine synthase"/>
    <property type="match status" value="1"/>
</dbReference>
<evidence type="ECO:0000256" key="4">
    <source>
        <dbReference type="ARBA" id="ARBA00023235"/>
    </source>
</evidence>
<dbReference type="Pfam" id="PF21238">
    <property type="entry name" value="Pus10_C"/>
    <property type="match status" value="1"/>
</dbReference>
<dbReference type="Gene3D" id="3.30.70.3190">
    <property type="match status" value="1"/>
</dbReference>
<dbReference type="EC" id="5.4.99.25" evidence="2"/>
<dbReference type="EMBL" id="CADEBC010000494">
    <property type="protein sequence ID" value="CAB3237657.1"/>
    <property type="molecule type" value="Genomic_DNA"/>
</dbReference>
<dbReference type="InterPro" id="IPR039894">
    <property type="entry name" value="Pus10-like"/>
</dbReference>
<dbReference type="OrthoDB" id="271937at2759"/>
<dbReference type="GO" id="GO:0160148">
    <property type="term" value="F:tRNA pseudouridine(55) synthase activity"/>
    <property type="evidence" value="ECO:0007669"/>
    <property type="project" value="UniProtKB-EC"/>
</dbReference>
<organism evidence="8 9">
    <name type="scientific">Arctia plantaginis</name>
    <name type="common">Wood tiger moth</name>
    <name type="synonym">Phalaena plantaginis</name>
    <dbReference type="NCBI Taxonomy" id="874455"/>
    <lineage>
        <taxon>Eukaryota</taxon>
        <taxon>Metazoa</taxon>
        <taxon>Ecdysozoa</taxon>
        <taxon>Arthropoda</taxon>
        <taxon>Hexapoda</taxon>
        <taxon>Insecta</taxon>
        <taxon>Pterygota</taxon>
        <taxon>Neoptera</taxon>
        <taxon>Endopterygota</taxon>
        <taxon>Lepidoptera</taxon>
        <taxon>Glossata</taxon>
        <taxon>Ditrysia</taxon>
        <taxon>Noctuoidea</taxon>
        <taxon>Erebidae</taxon>
        <taxon>Arctiinae</taxon>
        <taxon>Arctia</taxon>
    </lineage>
</organism>
<dbReference type="PANTHER" id="PTHR21568">
    <property type="entry name" value="TRNA PSEUDOURIDINE SYNTHASE PUS10"/>
    <property type="match status" value="1"/>
</dbReference>
<protein>
    <recommendedName>
        <fullName evidence="2">tRNA pseudouridine(55) synthase</fullName>
        <ecNumber evidence="2">5.4.99.25</ecNumber>
    </recommendedName>
</protein>
<evidence type="ECO:0000256" key="1">
    <source>
        <dbReference type="ARBA" id="ARBA00009652"/>
    </source>
</evidence>
<evidence type="ECO:0000259" key="7">
    <source>
        <dbReference type="Pfam" id="PF21238"/>
    </source>
</evidence>
<feature type="compositionally biased region" description="Polar residues" evidence="5">
    <location>
        <begin position="79"/>
        <end position="97"/>
    </location>
</feature>
<dbReference type="Proteomes" id="UP000494106">
    <property type="component" value="Unassembled WGS sequence"/>
</dbReference>
<keyword evidence="4" id="KW-0413">Isomerase</keyword>
<evidence type="ECO:0000256" key="2">
    <source>
        <dbReference type="ARBA" id="ARBA00012787"/>
    </source>
</evidence>
<dbReference type="InterPro" id="IPR048741">
    <property type="entry name" value="Pus10-like_C"/>
</dbReference>
<evidence type="ECO:0000256" key="3">
    <source>
        <dbReference type="ARBA" id="ARBA00022694"/>
    </source>
</evidence>
<comment type="caution">
    <text evidence="8">The sequence shown here is derived from an EMBL/GenBank/DDBJ whole genome shotgun (WGS) entry which is preliminary data.</text>
</comment>
<dbReference type="PANTHER" id="PTHR21568:SF0">
    <property type="entry name" value="TRNA PSEUDOURIDINE SYNTHASE PUS10"/>
    <property type="match status" value="1"/>
</dbReference>
<evidence type="ECO:0000313" key="8">
    <source>
        <dbReference type="EMBL" id="CAB3237657.1"/>
    </source>
</evidence>
<sequence length="561" mass="62019">MIERSIIRLCKDLGCCDACCVRYLGLKNPSSYENVHQFVQKYLDKDTNSQSQTLGNEGHADPDPNLLKETSADRDNSPVDINTAQPNNGASESQTIDTKTEVDVGTSSIPPAKRMKMDDVCVTCLGILQEKTWPEAFAMVQDVLEKKRYECETIACALSSPIAAILRERAVSLHLEQACPGYEQKSLMPLKEAWKWLFGRKLADIVGKRLDSGAVAPLLVTLNVEYPDDGQELEVVRALAPALFESRSKQRRRFSVEFTRRSVEQALGGATAGAMAAAGWRAPPRPAARARPVSAAAWHAPLLLGGRYVKLSRALPQTPWLVAGRRMMHSSVQEIIFEPVAAAYGLSPEEGEQRLKLISAGREDVDVRCLGTGRPFALEIADPRRTPDAEELQRVCERISAERKVIVRTLMPITREDLTLLKQGEQTKCKTYEALCVKLGADGAPATVTPLDLANINAYRNTPEGDAARVRLLQRTPLRVLHRRPLHARRRALLALHARAVPRRPALFALRVRAEAGTYVKEWAHGELRRTRPALADALGARADILALDVADVDLPWPPNQ</sequence>
<proteinExistence type="inferred from homology"/>
<dbReference type="InterPro" id="IPR048742">
    <property type="entry name" value="Pus10_N_euk"/>
</dbReference>
<dbReference type="InterPro" id="IPR020103">
    <property type="entry name" value="PsdUridine_synth_cat_dom_sf"/>
</dbReference>
<dbReference type="Gene3D" id="3.30.70.2510">
    <property type="match status" value="1"/>
</dbReference>
<dbReference type="AlphaFoldDB" id="A0A8S0ZYK4"/>
<keyword evidence="3" id="KW-0819">tRNA processing</keyword>
<evidence type="ECO:0000313" key="9">
    <source>
        <dbReference type="Proteomes" id="UP000494106"/>
    </source>
</evidence>
<comment type="similarity">
    <text evidence="1">Belongs to the pseudouridine synthase Pus10 family.</text>
</comment>
<evidence type="ECO:0000259" key="6">
    <source>
        <dbReference type="Pfam" id="PF21237"/>
    </source>
</evidence>
<evidence type="ECO:0000256" key="5">
    <source>
        <dbReference type="SAM" id="MobiDB-lite"/>
    </source>
</evidence>
<keyword evidence="9" id="KW-1185">Reference proteome</keyword>
<name>A0A8S0ZYK4_ARCPL</name>